<dbReference type="AlphaFoldDB" id="A0A2P9HH69"/>
<evidence type="ECO:0000313" key="1">
    <source>
        <dbReference type="EMBL" id="SPL63130.1"/>
    </source>
</evidence>
<protein>
    <submittedName>
        <fullName evidence="1">Uncharacterized protein</fullName>
    </submittedName>
</protein>
<gene>
    <name evidence="1" type="ORF">OHAE_3062</name>
</gene>
<name>A0A2P9HH69_9HYPH</name>
<sequence>MRAELSQNDGSVYGPDMAASAAIAVKLVPAEQIHYPC</sequence>
<organism evidence="1 2">
    <name type="scientific">Ochrobactrum soli</name>
    <dbReference type="NCBI Taxonomy" id="2448455"/>
    <lineage>
        <taxon>Bacteria</taxon>
        <taxon>Pseudomonadati</taxon>
        <taxon>Pseudomonadota</taxon>
        <taxon>Alphaproteobacteria</taxon>
        <taxon>Hyphomicrobiales</taxon>
        <taxon>Brucellaceae</taxon>
        <taxon>Brucella/Ochrobactrum group</taxon>
        <taxon>Ochrobactrum</taxon>
    </lineage>
</organism>
<evidence type="ECO:0000313" key="2">
    <source>
        <dbReference type="Proteomes" id="UP000246073"/>
    </source>
</evidence>
<reference evidence="2" key="1">
    <citation type="submission" date="2017-12" db="EMBL/GenBank/DDBJ databases">
        <authorList>
            <person name="Diaz M."/>
        </authorList>
    </citation>
    <scope>NUCLEOTIDE SEQUENCE [LARGE SCALE GENOMIC DNA]</scope>
    <source>
        <strain evidence="2">FI11154</strain>
    </source>
</reference>
<dbReference type="EMBL" id="OOFM01000004">
    <property type="protein sequence ID" value="SPL63130.1"/>
    <property type="molecule type" value="Genomic_DNA"/>
</dbReference>
<dbReference type="Proteomes" id="UP000246073">
    <property type="component" value="Unassembled WGS sequence"/>
</dbReference>
<accession>A0A2P9HH69</accession>
<proteinExistence type="predicted"/>